<evidence type="ECO:0000313" key="1">
    <source>
        <dbReference type="EMBL" id="KAI4303558.1"/>
    </source>
</evidence>
<reference evidence="2" key="1">
    <citation type="journal article" date="2023" name="Front. Plant Sci.">
        <title>Chromosomal-level genome assembly of Melastoma candidum provides insights into trichome evolution.</title>
        <authorList>
            <person name="Zhong Y."/>
            <person name="Wu W."/>
            <person name="Sun C."/>
            <person name="Zou P."/>
            <person name="Liu Y."/>
            <person name="Dai S."/>
            <person name="Zhou R."/>
        </authorList>
    </citation>
    <scope>NUCLEOTIDE SEQUENCE [LARGE SCALE GENOMIC DNA]</scope>
</reference>
<evidence type="ECO:0000313" key="2">
    <source>
        <dbReference type="Proteomes" id="UP001057402"/>
    </source>
</evidence>
<dbReference type="EMBL" id="CM042891">
    <property type="protein sequence ID" value="KAI4303558.1"/>
    <property type="molecule type" value="Genomic_DNA"/>
</dbReference>
<name>A0ACB9L1Y6_9MYRT</name>
<accession>A0ACB9L1Y6</accession>
<gene>
    <name evidence="1" type="ORF">MLD38_039169</name>
</gene>
<keyword evidence="2" id="KW-1185">Reference proteome</keyword>
<protein>
    <submittedName>
        <fullName evidence="1">Uncharacterized protein</fullName>
    </submittedName>
</protein>
<proteinExistence type="predicted"/>
<comment type="caution">
    <text evidence="1">The sequence shown here is derived from an EMBL/GenBank/DDBJ whole genome shotgun (WGS) entry which is preliminary data.</text>
</comment>
<sequence>MTQINVIEEPGKTTKESLLPNRVILCTIPPISVLAFLLCRSSWNVDPLFPHSFNVFLSTGLFSVLAQTFERKFVFLVCNGILAILAWSCRNLTGSSSFPSPDPELDVLASITIQGEPLADENVILLNSACIAFAEDKRLEQQQEEEPDQQRMPTLPVGTREDKIEAKGLIPDYEDFNTKEDEPEDVEGGEGEESLSDFDVTEEAGASTVEDVTTEELNRRIEEFIRKMKAEIQIEAQSQLIAV</sequence>
<organism evidence="1 2">
    <name type="scientific">Melastoma candidum</name>
    <dbReference type="NCBI Taxonomy" id="119954"/>
    <lineage>
        <taxon>Eukaryota</taxon>
        <taxon>Viridiplantae</taxon>
        <taxon>Streptophyta</taxon>
        <taxon>Embryophyta</taxon>
        <taxon>Tracheophyta</taxon>
        <taxon>Spermatophyta</taxon>
        <taxon>Magnoliopsida</taxon>
        <taxon>eudicotyledons</taxon>
        <taxon>Gunneridae</taxon>
        <taxon>Pentapetalae</taxon>
        <taxon>rosids</taxon>
        <taxon>malvids</taxon>
        <taxon>Myrtales</taxon>
        <taxon>Melastomataceae</taxon>
        <taxon>Melastomatoideae</taxon>
        <taxon>Melastomateae</taxon>
        <taxon>Melastoma</taxon>
    </lineage>
</organism>
<dbReference type="Proteomes" id="UP001057402">
    <property type="component" value="Chromosome 12"/>
</dbReference>